<keyword evidence="3" id="KW-1185">Reference proteome</keyword>
<dbReference type="AlphaFoldDB" id="A0A7J7ING1"/>
<evidence type="ECO:0000313" key="3">
    <source>
        <dbReference type="Proteomes" id="UP000530660"/>
    </source>
</evidence>
<dbReference type="GO" id="GO:0006368">
    <property type="term" value="P:transcription elongation by RNA polymerase II"/>
    <property type="evidence" value="ECO:0007669"/>
    <property type="project" value="TreeGrafter"/>
</dbReference>
<dbReference type="OrthoDB" id="10252687at2759"/>
<organism evidence="2 3">
    <name type="scientific">Cyanidiococcus yangmingshanensis</name>
    <dbReference type="NCBI Taxonomy" id="2690220"/>
    <lineage>
        <taxon>Eukaryota</taxon>
        <taxon>Rhodophyta</taxon>
        <taxon>Bangiophyceae</taxon>
        <taxon>Cyanidiales</taxon>
        <taxon>Cyanidiaceae</taxon>
        <taxon>Cyanidiococcus</taxon>
    </lineage>
</organism>
<feature type="domain" description="26S proteasome non-ATPase regulatory subunit 3 N-terminal TPR repeats" evidence="1">
    <location>
        <begin position="225"/>
        <end position="347"/>
    </location>
</feature>
<name>A0A7J7ING1_9RHOD</name>
<dbReference type="Proteomes" id="UP000530660">
    <property type="component" value="Unassembled WGS sequence"/>
</dbReference>
<dbReference type="GO" id="GO:0003690">
    <property type="term" value="F:double-stranded DNA binding"/>
    <property type="evidence" value="ECO:0007669"/>
    <property type="project" value="InterPro"/>
</dbReference>
<dbReference type="GO" id="GO:0016973">
    <property type="term" value="P:poly(A)+ mRNA export from nucleus"/>
    <property type="evidence" value="ECO:0007669"/>
    <property type="project" value="TreeGrafter"/>
</dbReference>
<accession>A0A7J7ING1</accession>
<dbReference type="Pfam" id="PF25573">
    <property type="entry name" value="TPR_PSMD3_N"/>
    <property type="match status" value="1"/>
</dbReference>
<dbReference type="InterPro" id="IPR045114">
    <property type="entry name" value="Csn12-like"/>
</dbReference>
<reference evidence="2 3" key="1">
    <citation type="journal article" date="2020" name="J. Phycol.">
        <title>Comparative genome analysis reveals Cyanidiococcus gen. nov., a new extremophilic red algal genus sister to Cyanidioschyzon (Cyanidioschyzonaceae, Rhodophyta).</title>
        <authorList>
            <person name="Liu S.-L."/>
            <person name="Chiang Y.-R."/>
            <person name="Yoon H.S."/>
            <person name="Fu H.-Y."/>
        </authorList>
    </citation>
    <scope>NUCLEOTIDE SEQUENCE [LARGE SCALE GENOMIC DNA]</scope>
    <source>
        <strain evidence="2 3">THAL066</strain>
    </source>
</reference>
<gene>
    <name evidence="2" type="ORF">F1559_004960</name>
</gene>
<dbReference type="InterPro" id="IPR057985">
    <property type="entry name" value="TPR_PSMD3_N"/>
</dbReference>
<protein>
    <recommendedName>
        <fullName evidence="1">26S proteasome non-ATPase regulatory subunit 3 N-terminal TPR repeats domain-containing protein</fullName>
    </recommendedName>
</protein>
<dbReference type="GO" id="GO:0000973">
    <property type="term" value="P:post-transcriptional tethering of RNA polymerase II gene DNA at nuclear periphery"/>
    <property type="evidence" value="ECO:0007669"/>
    <property type="project" value="TreeGrafter"/>
</dbReference>
<proteinExistence type="predicted"/>
<dbReference type="GO" id="GO:0003723">
    <property type="term" value="F:RNA binding"/>
    <property type="evidence" value="ECO:0007669"/>
    <property type="project" value="InterPro"/>
</dbReference>
<dbReference type="EMBL" id="VWRR01000003">
    <property type="protein sequence ID" value="KAF6004663.1"/>
    <property type="molecule type" value="Genomic_DNA"/>
</dbReference>
<sequence length="545" mass="62232">MDIAGSSPDGEALASAANAQHRCLDALRIGIQFPARLVCCTESRSPHASERARPLYRALNKQYRNCPFQLGDFMQVLQQLSWYVEERRADLLEQALEQLFNDAQASRQAALALELRRESNWAALVWHWCQAATFWHDGQRTGTTVEKVFQELKNALGSLYDELREETSGNWALPIAHLLCRYLVRCALQELVDSGDVSSADRERRARLTEAETITKKGLALMLSDRTAQVTDSKKRGSLGMIVYLLRIYFALNNLRMCSSLLRTVESPGFPALDETFPLDQRVTYHYFVGRIALYEDRYDDAETHLAFAARNCPMAFGRNRRRIWMFLVPVRLVQGRLPSTRLLRRYRLQPYESVCQAILRGDLHRFDDILRIYRQFFVRSGVLFTIEKLRLIAYRNRFRVAARILNSTRNPVDRAAMRFAESAASARRGGMHRCQSDLSWLHSWLYLAPEKVFGDERQGCVPSGLASRTRSMPLIMGVLGYRACVARVRAAPDSNCDAMYITNSILAYGTIDVEKPCPCAGAVFAATRIRSRDRPWFEFTSAIN</sequence>
<dbReference type="PANTHER" id="PTHR12732:SF0">
    <property type="entry name" value="PCI DOMAIN-CONTAINING PROTEIN 2"/>
    <property type="match status" value="1"/>
</dbReference>
<comment type="caution">
    <text evidence="2">The sequence shown here is derived from an EMBL/GenBank/DDBJ whole genome shotgun (WGS) entry which is preliminary data.</text>
</comment>
<evidence type="ECO:0000259" key="1">
    <source>
        <dbReference type="Pfam" id="PF25573"/>
    </source>
</evidence>
<dbReference type="SMART" id="SM00753">
    <property type="entry name" value="PAM"/>
    <property type="match status" value="1"/>
</dbReference>
<evidence type="ECO:0000313" key="2">
    <source>
        <dbReference type="EMBL" id="KAF6004663.1"/>
    </source>
</evidence>
<dbReference type="PANTHER" id="PTHR12732">
    <property type="entry name" value="UNCHARACTERIZED PROTEASOME COMPONENT REGION PCI-CONTAINING"/>
    <property type="match status" value="1"/>
</dbReference>
<dbReference type="GO" id="GO:0070390">
    <property type="term" value="C:transcription export complex 2"/>
    <property type="evidence" value="ECO:0007669"/>
    <property type="project" value="TreeGrafter"/>
</dbReference>